<comment type="caution">
    <text evidence="2">The sequence shown here is derived from an EMBL/GenBank/DDBJ whole genome shotgun (WGS) entry which is preliminary data.</text>
</comment>
<dbReference type="AlphaFoldDB" id="U1X748"/>
<dbReference type="InterPro" id="IPR010359">
    <property type="entry name" value="IrrE_HExxH"/>
</dbReference>
<evidence type="ECO:0000313" key="2">
    <source>
        <dbReference type="EMBL" id="ERI10363.1"/>
    </source>
</evidence>
<dbReference type="STRING" id="649747.HMPREF0083_01546"/>
<dbReference type="PANTHER" id="PTHR43236">
    <property type="entry name" value="ANTITOXIN HIGA1"/>
    <property type="match status" value="1"/>
</dbReference>
<keyword evidence="3" id="KW-1185">Reference proteome</keyword>
<dbReference type="eggNOG" id="COG2856">
    <property type="taxonomic scope" value="Bacteria"/>
</dbReference>
<dbReference type="PATRIC" id="fig|649747.3.peg.1401"/>
<protein>
    <submittedName>
        <fullName evidence="2">Putative toxin-antitoxin system, toxin component</fullName>
    </submittedName>
</protein>
<dbReference type="Proteomes" id="UP000016511">
    <property type="component" value="Unassembled WGS sequence"/>
</dbReference>
<evidence type="ECO:0000259" key="1">
    <source>
        <dbReference type="Pfam" id="PF06114"/>
    </source>
</evidence>
<dbReference type="RefSeq" id="WP_021619567.1">
    <property type="nucleotide sequence ID" value="NZ_KE952689.1"/>
</dbReference>
<dbReference type="PANTHER" id="PTHR43236:SF1">
    <property type="entry name" value="BLL7220 PROTEIN"/>
    <property type="match status" value="1"/>
</dbReference>
<reference evidence="2 3" key="1">
    <citation type="submission" date="2013-08" db="EMBL/GenBank/DDBJ databases">
        <authorList>
            <person name="Weinstock G."/>
            <person name="Sodergren E."/>
            <person name="Wylie T."/>
            <person name="Fulton L."/>
            <person name="Fulton R."/>
            <person name="Fronick C."/>
            <person name="O'Laughlin M."/>
            <person name="Godfrey J."/>
            <person name="Miner T."/>
            <person name="Herter B."/>
            <person name="Appelbaum E."/>
            <person name="Cordes M."/>
            <person name="Lek S."/>
            <person name="Wollam A."/>
            <person name="Pepin K.H."/>
            <person name="Palsikar V.B."/>
            <person name="Mitreva M."/>
            <person name="Wilson R.K."/>
        </authorList>
    </citation>
    <scope>NUCLEOTIDE SEQUENCE [LARGE SCALE GENOMIC DNA]</scope>
    <source>
        <strain evidence="2 3">ATCC 12856</strain>
    </source>
</reference>
<sequence>MANYIGDTSLSEQEINMLQIMAEEKRGQFNIGTAPLGETIFKLVRQTGIQLIYVPIEVEEDRSNTFSGMYASFKQDGEKVFYIGINTYEYLDKQIFTLAHELYHHWEDTEMCVCRNLEEPNGLGEQKANRFAAEFLLPTNKLKDEIILRTAGKSHLKEFDHLDLLRFIARLHCDYRLPYKAIVRRLQEIKAITEAQFTELIQEPSRDEQSAYFKIGKNIDPHVFKKLNTRTMEDGAEGDIPYEFIYCFKREIVSRTELADDLSLFGKELVDYDLEEEVSDQDLAELEGLFGGGMEDETK</sequence>
<organism evidence="2 3">
    <name type="scientific">Aneurinibacillus aneurinilyticus ATCC 12856</name>
    <dbReference type="NCBI Taxonomy" id="649747"/>
    <lineage>
        <taxon>Bacteria</taxon>
        <taxon>Bacillati</taxon>
        <taxon>Bacillota</taxon>
        <taxon>Bacilli</taxon>
        <taxon>Bacillales</taxon>
        <taxon>Paenibacillaceae</taxon>
        <taxon>Aneurinibacillus group</taxon>
        <taxon>Aneurinibacillus</taxon>
    </lineage>
</organism>
<dbReference type="EMBL" id="AWSJ01000102">
    <property type="protein sequence ID" value="ERI10363.1"/>
    <property type="molecule type" value="Genomic_DNA"/>
</dbReference>
<proteinExistence type="predicted"/>
<evidence type="ECO:0000313" key="3">
    <source>
        <dbReference type="Proteomes" id="UP000016511"/>
    </source>
</evidence>
<dbReference type="GeneID" id="92837631"/>
<dbReference type="Pfam" id="PF06114">
    <property type="entry name" value="Peptidase_M78"/>
    <property type="match status" value="1"/>
</dbReference>
<dbReference type="InterPro" id="IPR052345">
    <property type="entry name" value="Rad_response_metalloprotease"/>
</dbReference>
<name>U1X748_ANEAE</name>
<dbReference type="HOGENOM" id="CLU_929527_0_0_9"/>
<dbReference type="Gene3D" id="1.10.10.2910">
    <property type="match status" value="1"/>
</dbReference>
<feature type="domain" description="IrrE N-terminal-like" evidence="1">
    <location>
        <begin position="76"/>
        <end position="145"/>
    </location>
</feature>
<gene>
    <name evidence="2" type="ORF">HMPREF0083_01546</name>
</gene>
<accession>U1X748</accession>